<keyword evidence="1" id="KW-1133">Transmembrane helix</keyword>
<gene>
    <name evidence="3" type="ORF">RMAR1173_LOCUS16523</name>
</gene>
<dbReference type="EMBL" id="HBHJ01025083">
    <property type="protein sequence ID" value="CAD9704409.1"/>
    <property type="molecule type" value="Transcribed_RNA"/>
</dbReference>
<keyword evidence="1" id="KW-0472">Membrane</keyword>
<evidence type="ECO:0000256" key="1">
    <source>
        <dbReference type="SAM" id="Phobius"/>
    </source>
</evidence>
<keyword evidence="1" id="KW-0812">Transmembrane</keyword>
<protein>
    <recommendedName>
        <fullName evidence="4">Photosystem I reaction center subunit VIII</fullName>
    </recommendedName>
</protein>
<name>A0A7S2SMI4_9STRA</name>
<feature type="transmembrane region" description="Helical" evidence="1">
    <location>
        <begin position="67"/>
        <end position="86"/>
    </location>
</feature>
<accession>A0A7S2SMI4</accession>
<organism evidence="3">
    <name type="scientific">Rhizochromulina marina</name>
    <dbReference type="NCBI Taxonomy" id="1034831"/>
    <lineage>
        <taxon>Eukaryota</taxon>
        <taxon>Sar</taxon>
        <taxon>Stramenopiles</taxon>
        <taxon>Ochrophyta</taxon>
        <taxon>Dictyochophyceae</taxon>
        <taxon>Rhizochromulinales</taxon>
        <taxon>Rhizochromulina</taxon>
    </lineage>
</organism>
<proteinExistence type="predicted"/>
<keyword evidence="2" id="KW-0732">Signal</keyword>
<dbReference type="AlphaFoldDB" id="A0A7S2SMI4"/>
<evidence type="ECO:0008006" key="4">
    <source>
        <dbReference type="Google" id="ProtNLM"/>
    </source>
</evidence>
<evidence type="ECO:0000313" key="3">
    <source>
        <dbReference type="EMBL" id="CAD9704409.1"/>
    </source>
</evidence>
<sequence>MLRLALLVALALSAAPVAAFSSPRALRPALRRGGTAPRVLADPTILGAPLALAEEGIKYGSVQAPSWVLPVGALFTIITAAVPILLRPGEEALDKMREQEEDLDFKFRK</sequence>
<feature type="signal peptide" evidence="2">
    <location>
        <begin position="1"/>
        <end position="19"/>
    </location>
</feature>
<evidence type="ECO:0000256" key="2">
    <source>
        <dbReference type="SAM" id="SignalP"/>
    </source>
</evidence>
<feature type="chain" id="PRO_5031225700" description="Photosystem I reaction center subunit VIII" evidence="2">
    <location>
        <begin position="20"/>
        <end position="109"/>
    </location>
</feature>
<reference evidence="3" key="1">
    <citation type="submission" date="2021-01" db="EMBL/GenBank/DDBJ databases">
        <authorList>
            <person name="Corre E."/>
            <person name="Pelletier E."/>
            <person name="Niang G."/>
            <person name="Scheremetjew M."/>
            <person name="Finn R."/>
            <person name="Kale V."/>
            <person name="Holt S."/>
            <person name="Cochrane G."/>
            <person name="Meng A."/>
            <person name="Brown T."/>
            <person name="Cohen L."/>
        </authorList>
    </citation>
    <scope>NUCLEOTIDE SEQUENCE</scope>
    <source>
        <strain evidence="3">CCMP1243</strain>
    </source>
</reference>